<dbReference type="Proteomes" id="UP001143486">
    <property type="component" value="Unassembled WGS sequence"/>
</dbReference>
<dbReference type="RefSeq" id="WP_271185928.1">
    <property type="nucleotide sequence ID" value="NZ_BSFE01000002.1"/>
</dbReference>
<dbReference type="PANTHER" id="PTHR43805:SF1">
    <property type="entry name" value="GP-PDE DOMAIN-CONTAINING PROTEIN"/>
    <property type="match status" value="1"/>
</dbReference>
<dbReference type="Gene3D" id="3.20.20.190">
    <property type="entry name" value="Phosphatidylinositol (PI) phosphodiesterase"/>
    <property type="match status" value="1"/>
</dbReference>
<proteinExistence type="predicted"/>
<feature type="domain" description="GP-PDE" evidence="1">
    <location>
        <begin position="53"/>
        <end position="320"/>
    </location>
</feature>
<reference evidence="2" key="1">
    <citation type="journal article" date="2014" name="Int. J. Syst. Evol. Microbiol.">
        <title>Complete genome sequence of Corynebacterium casei LMG S-19264T (=DSM 44701T), isolated from a smear-ripened cheese.</title>
        <authorList>
            <consortium name="US DOE Joint Genome Institute (JGI-PGF)"/>
            <person name="Walter F."/>
            <person name="Albersmeier A."/>
            <person name="Kalinowski J."/>
            <person name="Ruckert C."/>
        </authorList>
    </citation>
    <scope>NUCLEOTIDE SEQUENCE</scope>
    <source>
        <strain evidence="2">VKM B-1513</strain>
    </source>
</reference>
<comment type="caution">
    <text evidence="2">The sequence shown here is derived from an EMBL/GenBank/DDBJ whole genome shotgun (WGS) entry which is preliminary data.</text>
</comment>
<dbReference type="InterPro" id="IPR017946">
    <property type="entry name" value="PLC-like_Pdiesterase_TIM-brl"/>
</dbReference>
<dbReference type="SUPFAM" id="SSF51695">
    <property type="entry name" value="PLC-like phosphodiesterases"/>
    <property type="match status" value="1"/>
</dbReference>
<name>A0A9W6IKD9_9PROT</name>
<keyword evidence="3" id="KW-1185">Reference proteome</keyword>
<gene>
    <name evidence="2" type="ORF">GCM10017621_10560</name>
</gene>
<dbReference type="AlphaFoldDB" id="A0A9W6IKD9"/>
<dbReference type="PROSITE" id="PS51704">
    <property type="entry name" value="GP_PDE"/>
    <property type="match status" value="1"/>
</dbReference>
<dbReference type="GO" id="GO:0008081">
    <property type="term" value="F:phosphoric diester hydrolase activity"/>
    <property type="evidence" value="ECO:0007669"/>
    <property type="project" value="InterPro"/>
</dbReference>
<protein>
    <submittedName>
        <fullName evidence="2">Glycerophosphoryl diester phosphodiesterase</fullName>
    </submittedName>
</protein>
<evidence type="ECO:0000313" key="3">
    <source>
        <dbReference type="Proteomes" id="UP001143486"/>
    </source>
</evidence>
<organism evidence="2 3">
    <name type="scientific">Maricaulis virginensis</name>
    <dbReference type="NCBI Taxonomy" id="144022"/>
    <lineage>
        <taxon>Bacteria</taxon>
        <taxon>Pseudomonadati</taxon>
        <taxon>Pseudomonadota</taxon>
        <taxon>Alphaproteobacteria</taxon>
        <taxon>Maricaulales</taxon>
        <taxon>Maricaulaceae</taxon>
        <taxon>Maricaulis</taxon>
    </lineage>
</organism>
<dbReference type="InterPro" id="IPR030395">
    <property type="entry name" value="GP_PDE_dom"/>
</dbReference>
<evidence type="ECO:0000259" key="1">
    <source>
        <dbReference type="PROSITE" id="PS51704"/>
    </source>
</evidence>
<dbReference type="Pfam" id="PF03009">
    <property type="entry name" value="GDPD"/>
    <property type="match status" value="1"/>
</dbReference>
<reference evidence="2" key="2">
    <citation type="submission" date="2023-01" db="EMBL/GenBank/DDBJ databases">
        <authorList>
            <person name="Sun Q."/>
            <person name="Evtushenko L."/>
        </authorList>
    </citation>
    <scope>NUCLEOTIDE SEQUENCE</scope>
    <source>
        <strain evidence="2">VKM B-1513</strain>
    </source>
</reference>
<dbReference type="GO" id="GO:0006629">
    <property type="term" value="P:lipid metabolic process"/>
    <property type="evidence" value="ECO:0007669"/>
    <property type="project" value="InterPro"/>
</dbReference>
<evidence type="ECO:0000313" key="2">
    <source>
        <dbReference type="EMBL" id="GLK51548.1"/>
    </source>
</evidence>
<dbReference type="EMBL" id="BSFE01000002">
    <property type="protein sequence ID" value="GLK51548.1"/>
    <property type="molecule type" value="Genomic_DNA"/>
</dbReference>
<sequence>MRYGRLAVAAIGATVLAAYLGNASWLAPEPDQPYFISHRGVHQTFDPTGVGPQDCTATRIAPITHTFIENTLPAIGAAFDAGAEIVEIDIHPTTDNEFAVFHDWTLDCRTDGTGITREHSMAEIRSLDAGWGYTADDGATYPLRGTGIGLIPSLGEVLDAFPGRRFVINIKSNDPHEAERLAVYLDARNIDPERLIVVGAPAPLTRLAELRPGIRQLSRRGLKDCALRYLLTGWSGFVPQACRNTVLILPKNYARLAWGWPRRLEQRMADANTLVWVMGDLDRATMNSTGIDTLDALDALPDGYSGGIWTNRIERVNPSALGRQEVR</sequence>
<accession>A0A9W6IKD9</accession>
<dbReference type="PANTHER" id="PTHR43805">
    <property type="entry name" value="GLYCEROPHOSPHORYL DIESTER PHOSPHODIESTERASE"/>
    <property type="match status" value="1"/>
</dbReference>